<evidence type="ECO:0000256" key="4">
    <source>
        <dbReference type="ARBA" id="ARBA00022840"/>
    </source>
</evidence>
<dbReference type="Pfam" id="PF00580">
    <property type="entry name" value="UvrD-helicase"/>
    <property type="match status" value="1"/>
</dbReference>
<evidence type="ECO:0000256" key="3">
    <source>
        <dbReference type="ARBA" id="ARBA00022806"/>
    </source>
</evidence>
<dbReference type="InterPro" id="IPR027417">
    <property type="entry name" value="P-loop_NTPase"/>
</dbReference>
<feature type="domain" description="UvrD-like helicase ATP-binding" evidence="7">
    <location>
        <begin position="33"/>
        <end position="314"/>
    </location>
</feature>
<protein>
    <recommendedName>
        <fullName evidence="5">DNA 3'-5' helicase II</fullName>
    </recommendedName>
</protein>
<organism evidence="8 9">
    <name type="scientific">Bradyrhizobium cosmicum</name>
    <dbReference type="NCBI Taxonomy" id="1404864"/>
    <lineage>
        <taxon>Bacteria</taxon>
        <taxon>Pseudomonadati</taxon>
        <taxon>Pseudomonadota</taxon>
        <taxon>Alphaproteobacteria</taxon>
        <taxon>Hyphomicrobiales</taxon>
        <taxon>Nitrobacteraceae</taxon>
        <taxon>Bradyrhizobium</taxon>
    </lineage>
</organism>
<reference evidence="8 9" key="1">
    <citation type="journal article" date="2012" name="Microbes Environ.">
        <title>Complete genome sequence of Bradyrhizobium sp. S23321: insights into symbiosis evolution in soil oligotrophs.</title>
        <authorList>
            <person name="Okubo T."/>
            <person name="Tsukui T."/>
            <person name="Maita H."/>
            <person name="Okamoto S."/>
            <person name="Oshima K."/>
            <person name="Fujisawa T."/>
            <person name="Saito A."/>
            <person name="Futamata H."/>
            <person name="Hattori R."/>
            <person name="Shimomura Y."/>
            <person name="Haruta S."/>
            <person name="Morimoto S."/>
            <person name="Wang Y."/>
            <person name="Sakai Y."/>
            <person name="Hattori M."/>
            <person name="Aizawa S."/>
            <person name="Nagashima K.V.P."/>
            <person name="Masuda S."/>
            <person name="Hattori T."/>
            <person name="Yamashita A."/>
            <person name="Bao Z."/>
            <person name="Hayatsu M."/>
            <person name="Kajiya-Kanegae H."/>
            <person name="Yoshinaga I."/>
            <person name="Sakamoto K."/>
            <person name="Toyota K."/>
            <person name="Nakao M."/>
            <person name="Kohara M."/>
            <person name="Anda M."/>
            <person name="Niwa R."/>
            <person name="Jung-Hwan P."/>
            <person name="Sameshima-Saito R."/>
            <person name="Tokuda S."/>
            <person name="Yamamoto S."/>
            <person name="Yamamoto S."/>
            <person name="Yokoyama T."/>
            <person name="Akutsu T."/>
            <person name="Nakamura Y."/>
            <person name="Nakahira-Yanaka Y."/>
            <person name="Takada Hoshino Y."/>
            <person name="Hirakawa H."/>
            <person name="Mitsui H."/>
            <person name="Terasawa K."/>
            <person name="Itakura M."/>
            <person name="Sato S."/>
            <person name="Ikeda-Ohtsubo W."/>
            <person name="Sakakura N."/>
            <person name="Kaminuma E."/>
            <person name="Minamisawa K."/>
        </authorList>
    </citation>
    <scope>NUCLEOTIDE SEQUENCE [LARGE SCALE GENOMIC DNA]</scope>
    <source>
        <strain evidence="8 9">S23321</strain>
    </source>
</reference>
<dbReference type="GO" id="GO:0043138">
    <property type="term" value="F:3'-5' DNA helicase activity"/>
    <property type="evidence" value="ECO:0007669"/>
    <property type="project" value="TreeGrafter"/>
</dbReference>
<dbReference type="PANTHER" id="PTHR11070">
    <property type="entry name" value="UVRD / RECB / PCRA DNA HELICASE FAMILY MEMBER"/>
    <property type="match status" value="1"/>
</dbReference>
<dbReference type="PANTHER" id="PTHR11070:SF2">
    <property type="entry name" value="ATP-DEPENDENT DNA HELICASE SRS2"/>
    <property type="match status" value="1"/>
</dbReference>
<feature type="binding site" evidence="6">
    <location>
        <begin position="54"/>
        <end position="61"/>
    </location>
    <ligand>
        <name>ATP</name>
        <dbReference type="ChEBI" id="CHEBI:30616"/>
    </ligand>
</feature>
<evidence type="ECO:0000256" key="6">
    <source>
        <dbReference type="PROSITE-ProRule" id="PRU00560"/>
    </source>
</evidence>
<evidence type="ECO:0000256" key="5">
    <source>
        <dbReference type="ARBA" id="ARBA00034923"/>
    </source>
</evidence>
<evidence type="ECO:0000259" key="7">
    <source>
        <dbReference type="PROSITE" id="PS51198"/>
    </source>
</evidence>
<dbReference type="InterPro" id="IPR000212">
    <property type="entry name" value="DNA_helicase_UvrD/REP"/>
</dbReference>
<dbReference type="RefSeq" id="WP_015688583.1">
    <property type="nucleotide sequence ID" value="NC_017082.1"/>
</dbReference>
<evidence type="ECO:0000256" key="1">
    <source>
        <dbReference type="ARBA" id="ARBA00022741"/>
    </source>
</evidence>
<name>A0AAI8MIZ5_9BRAD</name>
<dbReference type="GO" id="GO:0005524">
    <property type="term" value="F:ATP binding"/>
    <property type="evidence" value="ECO:0007669"/>
    <property type="project" value="UniProtKB-UniRule"/>
</dbReference>
<dbReference type="SUPFAM" id="SSF52540">
    <property type="entry name" value="P-loop containing nucleoside triphosphate hydrolases"/>
    <property type="match status" value="1"/>
</dbReference>
<accession>A0AAI8MIZ5</accession>
<gene>
    <name evidence="8" type="ORF">S23_61310</name>
</gene>
<dbReference type="PROSITE" id="PS51198">
    <property type="entry name" value="UVRD_HELICASE_ATP_BIND"/>
    <property type="match status" value="1"/>
</dbReference>
<dbReference type="GO" id="GO:0003677">
    <property type="term" value="F:DNA binding"/>
    <property type="evidence" value="ECO:0007669"/>
    <property type="project" value="InterPro"/>
</dbReference>
<keyword evidence="2 6" id="KW-0378">Hydrolase</keyword>
<keyword evidence="1 6" id="KW-0547">Nucleotide-binding</keyword>
<proteinExistence type="predicted"/>
<dbReference type="EMBL" id="AP012279">
    <property type="protein sequence ID" value="BAL79319.1"/>
    <property type="molecule type" value="Genomic_DNA"/>
</dbReference>
<evidence type="ECO:0000313" key="8">
    <source>
        <dbReference type="EMBL" id="BAL79319.1"/>
    </source>
</evidence>
<keyword evidence="9" id="KW-1185">Reference proteome</keyword>
<keyword evidence="4 6" id="KW-0067">ATP-binding</keyword>
<dbReference type="GO" id="GO:0016787">
    <property type="term" value="F:hydrolase activity"/>
    <property type="evidence" value="ECO:0007669"/>
    <property type="project" value="UniProtKB-UniRule"/>
</dbReference>
<sequence length="665" mass="73474">MSGPGQWQSPTIKDEDVAWASELMGFGPNGFAKVGDNDTRLSAIKNMDTADFEACPGSGKTTLLVAKLAILANRWRHPRQGVCVLSHTNAARNEIGKRLSASPVSVALLRYPHFVGTIHSFVNEFLAVPWLRSKGNPVGVIDTQIALRHRMGLLSWKWKSAMERRFLTEYALSYDAPNYTGGDKGALTTSSPFYQAMVAVSKASSEIGYFCFDEMFVWANELLDVRPEVATALRERFPVVFVDEAQDNSELQASLLHRVFCEGRSPSRRQRFGDSNQAIYNSFEQAGASTDPFPSSNKFDLPRSYRFNQTIADKVKAFGVIPQSIIGAGPSPSGISTAPKPPIVFLFDDDSVGRVLPCYAAHLVDQFSRDELESGTFVAIAGVHDSSRVEPIPCSMKHYEPNYDAACVRRASSPTTFAQYLARARYEMGGSGNVFPLVFATASAVLRLAAMAGSNLNSVSPKSPHRRVLDLLQNDGDRTKYSELVEFVVSRKGELSKSEWDGCCKQLVVSVAEALADILPSSVQSFLKWPELNIGVEAETDTSKRRIDNLFSYPEDDPIVHVRLGSIHSVKGETHTATLVLESFYYDHHLSELKPWLLGARSGGIKKGSTLEGSRLLGRLRLHYVAMTRPSHLLCIAMRKDAFDGHELVILRERGWQIIECCDGH</sequence>
<dbReference type="AlphaFoldDB" id="A0AAI8MIZ5"/>
<evidence type="ECO:0000313" key="9">
    <source>
        <dbReference type="Proteomes" id="UP000007886"/>
    </source>
</evidence>
<dbReference type="GO" id="GO:0000725">
    <property type="term" value="P:recombinational repair"/>
    <property type="evidence" value="ECO:0007669"/>
    <property type="project" value="TreeGrafter"/>
</dbReference>
<dbReference type="KEGG" id="brs:S23_61310"/>
<evidence type="ECO:0000256" key="2">
    <source>
        <dbReference type="ARBA" id="ARBA00022801"/>
    </source>
</evidence>
<dbReference type="Proteomes" id="UP000007886">
    <property type="component" value="Chromosome"/>
</dbReference>
<dbReference type="InterPro" id="IPR014016">
    <property type="entry name" value="UvrD-like_ATP-bd"/>
</dbReference>
<dbReference type="Gene3D" id="3.40.50.300">
    <property type="entry name" value="P-loop containing nucleotide triphosphate hydrolases"/>
    <property type="match status" value="1"/>
</dbReference>
<keyword evidence="3 6" id="KW-0347">Helicase</keyword>